<protein>
    <submittedName>
        <fullName evidence="2">Uncharacterized protein</fullName>
    </submittedName>
</protein>
<organism evidence="2 3">
    <name type="scientific">Plakobranchus ocellatus</name>
    <dbReference type="NCBI Taxonomy" id="259542"/>
    <lineage>
        <taxon>Eukaryota</taxon>
        <taxon>Metazoa</taxon>
        <taxon>Spiralia</taxon>
        <taxon>Lophotrochozoa</taxon>
        <taxon>Mollusca</taxon>
        <taxon>Gastropoda</taxon>
        <taxon>Heterobranchia</taxon>
        <taxon>Euthyneura</taxon>
        <taxon>Panpulmonata</taxon>
        <taxon>Sacoglossa</taxon>
        <taxon>Placobranchoidea</taxon>
        <taxon>Plakobranchidae</taxon>
        <taxon>Plakobranchus</taxon>
    </lineage>
</organism>
<dbReference type="AlphaFoldDB" id="A0AAV4DI03"/>
<proteinExistence type="predicted"/>
<accession>A0AAV4DI03</accession>
<evidence type="ECO:0000313" key="2">
    <source>
        <dbReference type="EMBL" id="GFO43864.1"/>
    </source>
</evidence>
<evidence type="ECO:0000313" key="3">
    <source>
        <dbReference type="Proteomes" id="UP000735302"/>
    </source>
</evidence>
<name>A0AAV4DI03_9GAST</name>
<comment type="caution">
    <text evidence="2">The sequence shown here is derived from an EMBL/GenBank/DDBJ whole genome shotgun (WGS) entry which is preliminary data.</text>
</comment>
<sequence length="108" mass="12043">MYLLACKQKLCDQLRRSRQASTRPVMDSVRPRESEKVVDGGQRAEELKIARINSGHISKARAMVILLITSVKKAGAGLIAKAPRVGTTRASQQAQVLLWRRWTTSSKK</sequence>
<dbReference type="Proteomes" id="UP000735302">
    <property type="component" value="Unassembled WGS sequence"/>
</dbReference>
<gene>
    <name evidence="2" type="ORF">PoB_007036900</name>
</gene>
<keyword evidence="3" id="KW-1185">Reference proteome</keyword>
<reference evidence="2 3" key="1">
    <citation type="journal article" date="2021" name="Elife">
        <title>Chloroplast acquisition without the gene transfer in kleptoplastic sea slugs, Plakobranchus ocellatus.</title>
        <authorList>
            <person name="Maeda T."/>
            <person name="Takahashi S."/>
            <person name="Yoshida T."/>
            <person name="Shimamura S."/>
            <person name="Takaki Y."/>
            <person name="Nagai Y."/>
            <person name="Toyoda A."/>
            <person name="Suzuki Y."/>
            <person name="Arimoto A."/>
            <person name="Ishii H."/>
            <person name="Satoh N."/>
            <person name="Nishiyama T."/>
            <person name="Hasebe M."/>
            <person name="Maruyama T."/>
            <person name="Minagawa J."/>
            <person name="Obokata J."/>
            <person name="Shigenobu S."/>
        </authorList>
    </citation>
    <scope>NUCLEOTIDE SEQUENCE [LARGE SCALE GENOMIC DNA]</scope>
</reference>
<feature type="region of interest" description="Disordered" evidence="1">
    <location>
        <begin position="17"/>
        <end position="37"/>
    </location>
</feature>
<evidence type="ECO:0000256" key="1">
    <source>
        <dbReference type="SAM" id="MobiDB-lite"/>
    </source>
</evidence>
<dbReference type="EMBL" id="BLXT01007928">
    <property type="protein sequence ID" value="GFO43864.1"/>
    <property type="molecule type" value="Genomic_DNA"/>
</dbReference>